<reference evidence="2 3" key="1">
    <citation type="journal article" date="2016" name="Nat. Commun.">
        <title>Thousands of microbial genomes shed light on interconnected biogeochemical processes in an aquifer system.</title>
        <authorList>
            <person name="Anantharaman K."/>
            <person name="Brown C.T."/>
            <person name="Hug L.A."/>
            <person name="Sharon I."/>
            <person name="Castelle C.J."/>
            <person name="Probst A.J."/>
            <person name="Thomas B.C."/>
            <person name="Singh A."/>
            <person name="Wilkins M.J."/>
            <person name="Karaoz U."/>
            <person name="Brodie E.L."/>
            <person name="Williams K.H."/>
            <person name="Hubbard S.S."/>
            <person name="Banfield J.F."/>
        </authorList>
    </citation>
    <scope>NUCLEOTIDE SEQUENCE [LARGE SCALE GENOMIC DNA]</scope>
</reference>
<gene>
    <name evidence="2" type="ORF">A3G46_01785</name>
</gene>
<evidence type="ECO:0000313" key="3">
    <source>
        <dbReference type="Proteomes" id="UP000177276"/>
    </source>
</evidence>
<dbReference type="SUPFAM" id="SSF53271">
    <property type="entry name" value="PRTase-like"/>
    <property type="match status" value="1"/>
</dbReference>
<keyword evidence="2" id="KW-0808">Transferase</keyword>
<evidence type="ECO:0000259" key="1">
    <source>
        <dbReference type="Pfam" id="PF00156"/>
    </source>
</evidence>
<dbReference type="Proteomes" id="UP000177276">
    <property type="component" value="Unassembled WGS sequence"/>
</dbReference>
<dbReference type="Pfam" id="PF00156">
    <property type="entry name" value="Pribosyltran"/>
    <property type="match status" value="1"/>
</dbReference>
<dbReference type="EMBL" id="MHWS01000001">
    <property type="protein sequence ID" value="OHB12945.1"/>
    <property type="molecule type" value="Genomic_DNA"/>
</dbReference>
<dbReference type="Gene3D" id="3.40.50.2020">
    <property type="match status" value="1"/>
</dbReference>
<sequence length="209" mass="23008">MMFKDRKEAGSLLAHELIQYRSKNAVVLALPRGGVPVAFEIAKKLKLPLDIFPVRKVGHPDNPEYALCAVDQDGNTLCNEEEIANVEPVWLKKEIEEQRQEALRRAGLYRGNKKSLNLSGKIVILVDDGVATGLTLRLAVKSLRRKGPGKIIVAVPISPKETADILKAEVDKLIVLEIPEYFTGSVGAYYESFSQVSDDEVISLITAAI</sequence>
<accession>A0A1G2UU84</accession>
<name>A0A1G2UU84_9BACT</name>
<organism evidence="2 3">
    <name type="scientific">Candidatus Zambryskibacteria bacterium RIFCSPLOWO2_12_FULL_39_16</name>
    <dbReference type="NCBI Taxonomy" id="1802775"/>
    <lineage>
        <taxon>Bacteria</taxon>
        <taxon>Candidatus Zambryskiibacteriota</taxon>
    </lineage>
</organism>
<dbReference type="CDD" id="cd06223">
    <property type="entry name" value="PRTases_typeI"/>
    <property type="match status" value="1"/>
</dbReference>
<dbReference type="InterPro" id="IPR000836">
    <property type="entry name" value="PRTase_dom"/>
</dbReference>
<dbReference type="InterPro" id="IPR029057">
    <property type="entry name" value="PRTase-like"/>
</dbReference>
<comment type="caution">
    <text evidence="2">The sequence shown here is derived from an EMBL/GenBank/DDBJ whole genome shotgun (WGS) entry which is preliminary data.</text>
</comment>
<dbReference type="AlphaFoldDB" id="A0A1G2UU84"/>
<feature type="domain" description="Phosphoribosyltransferase" evidence="1">
    <location>
        <begin position="13"/>
        <end position="166"/>
    </location>
</feature>
<dbReference type="Gene3D" id="3.30.1310.20">
    <property type="entry name" value="PRTase-like"/>
    <property type="match status" value="1"/>
</dbReference>
<proteinExistence type="predicted"/>
<protein>
    <submittedName>
        <fullName evidence="2">Phosphoribosyl transferase</fullName>
    </submittedName>
</protein>
<evidence type="ECO:0000313" key="2">
    <source>
        <dbReference type="EMBL" id="OHB12945.1"/>
    </source>
</evidence>
<dbReference type="GO" id="GO:0016740">
    <property type="term" value="F:transferase activity"/>
    <property type="evidence" value="ECO:0007669"/>
    <property type="project" value="UniProtKB-KW"/>
</dbReference>